<evidence type="ECO:0000256" key="1">
    <source>
        <dbReference type="ARBA" id="ARBA00004230"/>
    </source>
</evidence>
<keyword evidence="5" id="KW-0282">Flagellum</keyword>
<evidence type="ECO:0000256" key="4">
    <source>
        <dbReference type="ARBA" id="ARBA00022737"/>
    </source>
</evidence>
<comment type="caution">
    <text evidence="9">The sequence shown here is derived from an EMBL/GenBank/DDBJ whole genome shotgun (WGS) entry which is preliminary data.</text>
</comment>
<evidence type="ECO:0000313" key="10">
    <source>
        <dbReference type="Proteomes" id="UP000663828"/>
    </source>
</evidence>
<dbReference type="SMART" id="SM00698">
    <property type="entry name" value="MORN"/>
    <property type="match status" value="7"/>
</dbReference>
<keyword evidence="3" id="KW-0963">Cytoplasm</keyword>
<evidence type="ECO:0000313" key="9">
    <source>
        <dbReference type="EMBL" id="CAF0953073.1"/>
    </source>
</evidence>
<evidence type="ECO:0000256" key="2">
    <source>
        <dbReference type="ARBA" id="ARBA00004430"/>
    </source>
</evidence>
<dbReference type="SUPFAM" id="SSF82185">
    <property type="entry name" value="Histone H3 K4-specific methyltransferase SET7/9 N-terminal domain"/>
    <property type="match status" value="2"/>
</dbReference>
<dbReference type="Gene3D" id="2.20.110.10">
    <property type="entry name" value="Histone H3 K4-specific methyltransferase SET7/9 N-terminal domain"/>
    <property type="match status" value="4"/>
</dbReference>
<keyword evidence="4" id="KW-0677">Repeat</keyword>
<comment type="subcellular location">
    <subcellularLocation>
        <location evidence="1">Cell projection</location>
        <location evidence="1">Cilium</location>
        <location evidence="1">Flagellum</location>
    </subcellularLocation>
    <subcellularLocation>
        <location evidence="2">Cytoplasm</location>
        <location evidence="2">Cytoskeleton</location>
        <location evidence="2">Cilium axoneme</location>
    </subcellularLocation>
</comment>
<gene>
    <name evidence="9" type="ORF">XAT740_LOCUS10773</name>
</gene>
<dbReference type="GO" id="GO:0031514">
    <property type="term" value="C:motile cilium"/>
    <property type="evidence" value="ECO:0007669"/>
    <property type="project" value="UniProtKB-SubCell"/>
</dbReference>
<evidence type="ECO:0000256" key="5">
    <source>
        <dbReference type="ARBA" id="ARBA00022846"/>
    </source>
</evidence>
<keyword evidence="7" id="KW-0206">Cytoskeleton</keyword>
<keyword evidence="8" id="KW-0966">Cell projection</keyword>
<organism evidence="9 10">
    <name type="scientific">Adineta ricciae</name>
    <name type="common">Rotifer</name>
    <dbReference type="NCBI Taxonomy" id="249248"/>
    <lineage>
        <taxon>Eukaryota</taxon>
        <taxon>Metazoa</taxon>
        <taxon>Spiralia</taxon>
        <taxon>Gnathifera</taxon>
        <taxon>Rotifera</taxon>
        <taxon>Eurotatoria</taxon>
        <taxon>Bdelloidea</taxon>
        <taxon>Adinetida</taxon>
        <taxon>Adinetidae</taxon>
        <taxon>Adineta</taxon>
    </lineage>
</organism>
<dbReference type="PANTHER" id="PTHR46613">
    <property type="entry name" value="RADIAL SPOKE HEAD 10 HOMOLOG B-RELATED"/>
    <property type="match status" value="1"/>
</dbReference>
<dbReference type="EMBL" id="CAJNOR010000580">
    <property type="protein sequence ID" value="CAF0953073.1"/>
    <property type="molecule type" value="Genomic_DNA"/>
</dbReference>
<evidence type="ECO:0000256" key="8">
    <source>
        <dbReference type="ARBA" id="ARBA00023273"/>
    </source>
</evidence>
<reference evidence="9" key="1">
    <citation type="submission" date="2021-02" db="EMBL/GenBank/DDBJ databases">
        <authorList>
            <person name="Nowell W R."/>
        </authorList>
    </citation>
    <scope>NUCLEOTIDE SEQUENCE</scope>
</reference>
<protein>
    <submittedName>
        <fullName evidence="9">Uncharacterized protein</fullName>
    </submittedName>
</protein>
<keyword evidence="10" id="KW-1185">Reference proteome</keyword>
<evidence type="ECO:0000256" key="6">
    <source>
        <dbReference type="ARBA" id="ARBA00023069"/>
    </source>
</evidence>
<sequence length="440" mass="50148">MVVIEYPDGSKYEGDVEDGMKDGEGTLSYPDGGYYEGQWSEDMRCGYGVNKWANGCHYAGQWEDNKMHGDGKYTYPDGGQYEGEWENNVRCGQGVNTWANGEYYDGVWYENKREGHGIYVYNNEECKYVGEWSDDMRHGYGVNTWATGDRYEGYWRDNMKHGQGTLYLANGTKLVGNWTDNNFDKSSSGESKKVTKKFDAKNALQFKAMWTNGQLFTVLLMPRTTGCPYHELAREYVGTLNWHQAFFDSQNDRCYCSRCYEDSWEDVLDAGNSKYVIPRGWVRLGLHVDQAMMQAQDIWNQWIVTFHGTTKVAAQSIVASRQFCMPGDVLIDGTKLAIRPGHIPGQIYIYTSPTIAYSSGPAYSPLYEFHSAENAAKFEAQFVLQCRQKPDTFKIGPETIGAGKVQICPHIPNSEIEYFTERRSSLIAYGLLVRFRSKNT</sequence>
<accession>A0A814DHG7</accession>
<dbReference type="AlphaFoldDB" id="A0A814DHG7"/>
<evidence type="ECO:0000256" key="3">
    <source>
        <dbReference type="ARBA" id="ARBA00022490"/>
    </source>
</evidence>
<proteinExistence type="predicted"/>
<keyword evidence="6" id="KW-0969">Cilium</keyword>
<dbReference type="GO" id="GO:0005930">
    <property type="term" value="C:axoneme"/>
    <property type="evidence" value="ECO:0007669"/>
    <property type="project" value="UniProtKB-SubCell"/>
</dbReference>
<dbReference type="PANTHER" id="PTHR46613:SF1">
    <property type="entry name" value="RADIAL SPOKE HEAD 10 HOMOLOG B-RELATED"/>
    <property type="match status" value="1"/>
</dbReference>
<name>A0A814DHG7_ADIRI</name>
<dbReference type="InterPro" id="IPR003409">
    <property type="entry name" value="MORN"/>
</dbReference>
<dbReference type="Pfam" id="PF02493">
    <property type="entry name" value="MORN"/>
    <property type="match status" value="7"/>
</dbReference>
<evidence type="ECO:0000256" key="7">
    <source>
        <dbReference type="ARBA" id="ARBA00023212"/>
    </source>
</evidence>
<dbReference type="Proteomes" id="UP000663828">
    <property type="component" value="Unassembled WGS sequence"/>
</dbReference>